<accession>A0AAE1CCZ7</accession>
<feature type="transmembrane region" description="Helical" evidence="8">
    <location>
        <begin position="146"/>
        <end position="166"/>
    </location>
</feature>
<feature type="transmembrane region" description="Helical" evidence="8">
    <location>
        <begin position="416"/>
        <end position="436"/>
    </location>
</feature>
<gene>
    <name evidence="10" type="ORF">B0T22DRAFT_460793</name>
</gene>
<evidence type="ECO:0000256" key="4">
    <source>
        <dbReference type="ARBA" id="ARBA00022692"/>
    </source>
</evidence>
<feature type="transmembrane region" description="Helical" evidence="8">
    <location>
        <begin position="310"/>
        <end position="331"/>
    </location>
</feature>
<dbReference type="Pfam" id="PF07690">
    <property type="entry name" value="MFS_1"/>
    <property type="match status" value="1"/>
</dbReference>
<dbReference type="InterPro" id="IPR011701">
    <property type="entry name" value="MFS"/>
</dbReference>
<evidence type="ECO:0000256" key="5">
    <source>
        <dbReference type="ARBA" id="ARBA00022989"/>
    </source>
</evidence>
<evidence type="ECO:0000256" key="7">
    <source>
        <dbReference type="SAM" id="MobiDB-lite"/>
    </source>
</evidence>
<feature type="transmembrane region" description="Helical" evidence="8">
    <location>
        <begin position="205"/>
        <end position="230"/>
    </location>
</feature>
<keyword evidence="5 8" id="KW-1133">Transmembrane helix</keyword>
<dbReference type="InterPro" id="IPR020846">
    <property type="entry name" value="MFS_dom"/>
</dbReference>
<dbReference type="PANTHER" id="PTHR23501">
    <property type="entry name" value="MAJOR FACILITATOR SUPERFAMILY"/>
    <property type="match status" value="1"/>
</dbReference>
<feature type="transmembrane region" description="Helical" evidence="8">
    <location>
        <begin position="236"/>
        <end position="257"/>
    </location>
</feature>
<dbReference type="SUPFAM" id="SSF103473">
    <property type="entry name" value="MFS general substrate transporter"/>
    <property type="match status" value="1"/>
</dbReference>
<dbReference type="Proteomes" id="UP001270362">
    <property type="component" value="Unassembled WGS sequence"/>
</dbReference>
<reference evidence="10" key="2">
    <citation type="submission" date="2023-06" db="EMBL/GenBank/DDBJ databases">
        <authorList>
            <consortium name="Lawrence Berkeley National Laboratory"/>
            <person name="Haridas S."/>
            <person name="Hensen N."/>
            <person name="Bonometti L."/>
            <person name="Westerberg I."/>
            <person name="Brannstrom I.O."/>
            <person name="Guillou S."/>
            <person name="Cros-Aarteil S."/>
            <person name="Calhoun S."/>
            <person name="Kuo A."/>
            <person name="Mondo S."/>
            <person name="Pangilinan J."/>
            <person name="Riley R."/>
            <person name="Labutti K."/>
            <person name="Andreopoulos B."/>
            <person name="Lipzen A."/>
            <person name="Chen C."/>
            <person name="Yanf M."/>
            <person name="Daum C."/>
            <person name="Ng V."/>
            <person name="Clum A."/>
            <person name="Steindorff A."/>
            <person name="Ohm R."/>
            <person name="Martin F."/>
            <person name="Silar P."/>
            <person name="Natvig D."/>
            <person name="Lalanne C."/>
            <person name="Gautier V."/>
            <person name="Ament-Velasquez S.L."/>
            <person name="Kruys A."/>
            <person name="Hutchinson M.I."/>
            <person name="Powell A.J."/>
            <person name="Barry K."/>
            <person name="Miller A.N."/>
            <person name="Grigoriev I.V."/>
            <person name="Debuchy R."/>
            <person name="Gladieux P."/>
            <person name="Thoren M.H."/>
            <person name="Johannesson H."/>
        </authorList>
    </citation>
    <scope>NUCLEOTIDE SEQUENCE</scope>
    <source>
        <strain evidence="10">CBS 314.62</strain>
    </source>
</reference>
<organism evidence="10 11">
    <name type="scientific">Podospora appendiculata</name>
    <dbReference type="NCBI Taxonomy" id="314037"/>
    <lineage>
        <taxon>Eukaryota</taxon>
        <taxon>Fungi</taxon>
        <taxon>Dikarya</taxon>
        <taxon>Ascomycota</taxon>
        <taxon>Pezizomycotina</taxon>
        <taxon>Sordariomycetes</taxon>
        <taxon>Sordariomycetidae</taxon>
        <taxon>Sordariales</taxon>
        <taxon>Podosporaceae</taxon>
        <taxon>Podospora</taxon>
    </lineage>
</organism>
<feature type="transmembrane region" description="Helical" evidence="8">
    <location>
        <begin position="172"/>
        <end position="193"/>
    </location>
</feature>
<dbReference type="Gene3D" id="1.20.1250.20">
    <property type="entry name" value="MFS general substrate transporter like domains"/>
    <property type="match status" value="2"/>
</dbReference>
<dbReference type="InterPro" id="IPR036259">
    <property type="entry name" value="MFS_trans_sf"/>
</dbReference>
<comment type="similarity">
    <text evidence="2">Belongs to the major facilitator superfamily. TCR/Tet family.</text>
</comment>
<evidence type="ECO:0000256" key="2">
    <source>
        <dbReference type="ARBA" id="ARBA00007520"/>
    </source>
</evidence>
<evidence type="ECO:0000256" key="3">
    <source>
        <dbReference type="ARBA" id="ARBA00022448"/>
    </source>
</evidence>
<name>A0AAE1CCZ7_9PEZI</name>
<dbReference type="GO" id="GO:0022857">
    <property type="term" value="F:transmembrane transporter activity"/>
    <property type="evidence" value="ECO:0007669"/>
    <property type="project" value="InterPro"/>
</dbReference>
<sequence>MASTTPTPQTPALEAPYYTANMSTTTTPAMSAAPTFEKTSDDSDLEKTGQQTPASIISSAASISTPTGDSTRTIRGLNWILVCISLYISAFLYGLDTTIAADVQGPVVAQFGHADQLSWIGSGFPLGSVAVILFVGNLYGHFNMKWVFIASTALFEVGSVLCGAAPDMNALIVGRVLAGSGGAGMYLGCLNYFTLLTAPEERGLYISLSGFFWGIGAVLGPVIGGAFSVSSATWRWAFYINLVIGAAAAPVYVYFLPALHSAGMQGKAIRERIVHFDFLGLALIAATWVTFTVGFSMAGGSWAWNSPQTIAVLVIFGVVLIAAIVQQYFTILTTAATRAFPGHLLLSRTQILLLVSTACSTTSLFVVAYYIPIYFQFVHSDSAIQAAVRLMPFIIVTVVTNVVAGHLLSRIRYYMPIYLTAGIFITLGGALLTAYLDTATSEGAIYGFTVITAVGTGLTLQLGYAVATLTVPSDDAGNAINLQNVAQIGSTAICLVIAGQVFNSAAVANLAAALAGQGFTAQQIADAVTGAQSEVFQLLSGDLRQAAVEAIVQAMQKAFILVAVAGGTMVVAAAGMKRERLFGEIVTA</sequence>
<dbReference type="AlphaFoldDB" id="A0AAE1CCZ7"/>
<evidence type="ECO:0000313" key="11">
    <source>
        <dbReference type="Proteomes" id="UP001270362"/>
    </source>
</evidence>
<proteinExistence type="inferred from homology"/>
<evidence type="ECO:0000256" key="1">
    <source>
        <dbReference type="ARBA" id="ARBA00004141"/>
    </source>
</evidence>
<dbReference type="PROSITE" id="PS50850">
    <property type="entry name" value="MFS"/>
    <property type="match status" value="1"/>
</dbReference>
<feature type="transmembrane region" description="Helical" evidence="8">
    <location>
        <begin position="558"/>
        <end position="576"/>
    </location>
</feature>
<dbReference type="PANTHER" id="PTHR23501:SF12">
    <property type="entry name" value="MAJOR FACILITATOR SUPERFAMILY (MFS) PROFILE DOMAIN-CONTAINING PROTEIN-RELATED"/>
    <property type="match status" value="1"/>
</dbReference>
<comment type="caution">
    <text evidence="10">The sequence shown here is derived from an EMBL/GenBank/DDBJ whole genome shotgun (WGS) entry which is preliminary data.</text>
</comment>
<feature type="transmembrane region" description="Helical" evidence="8">
    <location>
        <begin position="383"/>
        <end position="404"/>
    </location>
</feature>
<comment type="subcellular location">
    <subcellularLocation>
        <location evidence="1">Membrane</location>
        <topology evidence="1">Multi-pass membrane protein</topology>
    </subcellularLocation>
</comment>
<keyword evidence="11" id="KW-1185">Reference proteome</keyword>
<evidence type="ECO:0000313" key="10">
    <source>
        <dbReference type="EMBL" id="KAK3689044.1"/>
    </source>
</evidence>
<feature type="transmembrane region" description="Helical" evidence="8">
    <location>
        <begin position="76"/>
        <end position="95"/>
    </location>
</feature>
<evidence type="ECO:0000256" key="8">
    <source>
        <dbReference type="SAM" id="Phobius"/>
    </source>
</evidence>
<feature type="transmembrane region" description="Helical" evidence="8">
    <location>
        <begin position="278"/>
        <end position="304"/>
    </location>
</feature>
<protein>
    <submittedName>
        <fullName evidence="10">Major facilitator superfamily domain-containing protein</fullName>
    </submittedName>
</protein>
<keyword evidence="3" id="KW-0813">Transport</keyword>
<feature type="domain" description="Major facilitator superfamily (MFS) profile" evidence="9">
    <location>
        <begin position="82"/>
        <end position="558"/>
    </location>
</feature>
<evidence type="ECO:0000256" key="6">
    <source>
        <dbReference type="ARBA" id="ARBA00023136"/>
    </source>
</evidence>
<dbReference type="EMBL" id="JAULSO010000002">
    <property type="protein sequence ID" value="KAK3689044.1"/>
    <property type="molecule type" value="Genomic_DNA"/>
</dbReference>
<evidence type="ECO:0000259" key="9">
    <source>
        <dbReference type="PROSITE" id="PS50850"/>
    </source>
</evidence>
<feature type="region of interest" description="Disordered" evidence="7">
    <location>
        <begin position="29"/>
        <end position="52"/>
    </location>
</feature>
<feature type="transmembrane region" description="Helical" evidence="8">
    <location>
        <begin position="351"/>
        <end position="371"/>
    </location>
</feature>
<feature type="compositionally biased region" description="Basic and acidic residues" evidence="7">
    <location>
        <begin position="38"/>
        <end position="47"/>
    </location>
</feature>
<reference evidence="10" key="1">
    <citation type="journal article" date="2023" name="Mol. Phylogenet. Evol.">
        <title>Genome-scale phylogeny and comparative genomics of the fungal order Sordariales.</title>
        <authorList>
            <person name="Hensen N."/>
            <person name="Bonometti L."/>
            <person name="Westerberg I."/>
            <person name="Brannstrom I.O."/>
            <person name="Guillou S."/>
            <person name="Cros-Aarteil S."/>
            <person name="Calhoun S."/>
            <person name="Haridas S."/>
            <person name="Kuo A."/>
            <person name="Mondo S."/>
            <person name="Pangilinan J."/>
            <person name="Riley R."/>
            <person name="LaButti K."/>
            <person name="Andreopoulos B."/>
            <person name="Lipzen A."/>
            <person name="Chen C."/>
            <person name="Yan M."/>
            <person name="Daum C."/>
            <person name="Ng V."/>
            <person name="Clum A."/>
            <person name="Steindorff A."/>
            <person name="Ohm R.A."/>
            <person name="Martin F."/>
            <person name="Silar P."/>
            <person name="Natvig D.O."/>
            <person name="Lalanne C."/>
            <person name="Gautier V."/>
            <person name="Ament-Velasquez S.L."/>
            <person name="Kruys A."/>
            <person name="Hutchinson M.I."/>
            <person name="Powell A.J."/>
            <person name="Barry K."/>
            <person name="Miller A.N."/>
            <person name="Grigoriev I.V."/>
            <person name="Debuchy R."/>
            <person name="Gladieux P."/>
            <person name="Hiltunen Thoren M."/>
            <person name="Johannesson H."/>
        </authorList>
    </citation>
    <scope>NUCLEOTIDE SEQUENCE</scope>
    <source>
        <strain evidence="10">CBS 314.62</strain>
    </source>
</reference>
<dbReference type="GO" id="GO:0005886">
    <property type="term" value="C:plasma membrane"/>
    <property type="evidence" value="ECO:0007669"/>
    <property type="project" value="TreeGrafter"/>
</dbReference>
<keyword evidence="4 8" id="KW-0812">Transmembrane</keyword>
<keyword evidence="6 8" id="KW-0472">Membrane</keyword>
<feature type="transmembrane region" description="Helical" evidence="8">
    <location>
        <begin position="119"/>
        <end position="139"/>
    </location>
</feature>